<dbReference type="InterPro" id="IPR000639">
    <property type="entry name" value="Epox_hydrolase-like"/>
</dbReference>
<dbReference type="Pfam" id="PF12697">
    <property type="entry name" value="Abhydrolase_6"/>
    <property type="match status" value="1"/>
</dbReference>
<dbReference type="GO" id="GO:0016020">
    <property type="term" value="C:membrane"/>
    <property type="evidence" value="ECO:0007669"/>
    <property type="project" value="TreeGrafter"/>
</dbReference>
<sequence length="298" mass="33656">MSLSRWRDSGAHFTFHNYSIFYQAHGQGDVALLLLHDFPTGSWDFEPMWPALIAGFEQVLAPDLLGLGFSDKPAGHRYSLGEQTDLCVALLRERGVTRVHLLAHGYGVSIAQELLARMQQADGAQLPQVQSCVFLNGGLFPELHRLSPIQKLLRSPLGSLLVRFGGERRFNRSFCAVFGAQTQPGPIELHDYWTLMCRQNGRRVLRRLLAYVAERRRHRERWVGAMQSTTVPLLLICGQADPVAGDETAARFAQVLPAAERVLLEGIGHYPQLEAPDRVIRAFFDFHRRHSGLTWPRR</sequence>
<dbReference type="Proteomes" id="UP000199233">
    <property type="component" value="Unassembled WGS sequence"/>
</dbReference>
<dbReference type="SUPFAM" id="SSF53474">
    <property type="entry name" value="alpha/beta-Hydrolases"/>
    <property type="match status" value="1"/>
</dbReference>
<organism evidence="2 3">
    <name type="scientific">Solimonas aquatica</name>
    <dbReference type="NCBI Taxonomy" id="489703"/>
    <lineage>
        <taxon>Bacteria</taxon>
        <taxon>Pseudomonadati</taxon>
        <taxon>Pseudomonadota</taxon>
        <taxon>Gammaproteobacteria</taxon>
        <taxon>Nevskiales</taxon>
        <taxon>Nevskiaceae</taxon>
        <taxon>Solimonas</taxon>
    </lineage>
</organism>
<dbReference type="InterPro" id="IPR029058">
    <property type="entry name" value="AB_hydrolase_fold"/>
</dbReference>
<dbReference type="GO" id="GO:0046464">
    <property type="term" value="P:acylglycerol catabolic process"/>
    <property type="evidence" value="ECO:0007669"/>
    <property type="project" value="TreeGrafter"/>
</dbReference>
<evidence type="ECO:0000259" key="1">
    <source>
        <dbReference type="Pfam" id="PF12697"/>
    </source>
</evidence>
<dbReference type="STRING" id="489703.SAMN04488038_11216"/>
<dbReference type="InterPro" id="IPR000073">
    <property type="entry name" value="AB_hydrolase_1"/>
</dbReference>
<dbReference type="GO" id="GO:0047372">
    <property type="term" value="F:monoacylglycerol lipase activity"/>
    <property type="evidence" value="ECO:0007669"/>
    <property type="project" value="TreeGrafter"/>
</dbReference>
<name>A0A1H9JP61_9GAMM</name>
<dbReference type="PANTHER" id="PTHR43798:SF33">
    <property type="entry name" value="HYDROLASE, PUTATIVE (AFU_ORTHOLOGUE AFUA_2G14860)-RELATED"/>
    <property type="match status" value="1"/>
</dbReference>
<dbReference type="RefSeq" id="WP_093287868.1">
    <property type="nucleotide sequence ID" value="NZ_FOFS01000012.1"/>
</dbReference>
<dbReference type="AlphaFoldDB" id="A0A1H9JP61"/>
<feature type="domain" description="AB hydrolase-1" evidence="1">
    <location>
        <begin position="32"/>
        <end position="282"/>
    </location>
</feature>
<dbReference type="OrthoDB" id="334507at2"/>
<dbReference type="Gene3D" id="3.40.50.1820">
    <property type="entry name" value="alpha/beta hydrolase"/>
    <property type="match status" value="1"/>
</dbReference>
<dbReference type="EMBL" id="FOFS01000012">
    <property type="protein sequence ID" value="SEQ88711.1"/>
    <property type="molecule type" value="Genomic_DNA"/>
</dbReference>
<dbReference type="PRINTS" id="PR00412">
    <property type="entry name" value="EPOXHYDRLASE"/>
</dbReference>
<dbReference type="InterPro" id="IPR050266">
    <property type="entry name" value="AB_hydrolase_sf"/>
</dbReference>
<gene>
    <name evidence="2" type="ORF">SAMN04488038_11216</name>
</gene>
<protein>
    <submittedName>
        <fullName evidence="2">Pimeloyl-ACP methyl ester carboxylesterase</fullName>
    </submittedName>
</protein>
<evidence type="ECO:0000313" key="2">
    <source>
        <dbReference type="EMBL" id="SEQ88711.1"/>
    </source>
</evidence>
<proteinExistence type="predicted"/>
<dbReference type="PANTHER" id="PTHR43798">
    <property type="entry name" value="MONOACYLGLYCEROL LIPASE"/>
    <property type="match status" value="1"/>
</dbReference>
<evidence type="ECO:0000313" key="3">
    <source>
        <dbReference type="Proteomes" id="UP000199233"/>
    </source>
</evidence>
<keyword evidence="3" id="KW-1185">Reference proteome</keyword>
<accession>A0A1H9JP61</accession>
<reference evidence="2 3" key="1">
    <citation type="submission" date="2016-10" db="EMBL/GenBank/DDBJ databases">
        <authorList>
            <person name="de Groot N.N."/>
        </authorList>
    </citation>
    <scope>NUCLEOTIDE SEQUENCE [LARGE SCALE GENOMIC DNA]</scope>
    <source>
        <strain evidence="2 3">DSM 25927</strain>
    </source>
</reference>